<dbReference type="PATRIC" id="fig|930169.3.peg.998"/>
<dbReference type="OrthoDB" id="5294582at2"/>
<proteinExistence type="predicted"/>
<keyword evidence="5" id="KW-1185">Reference proteome</keyword>
<dbReference type="Pfam" id="PF11906">
    <property type="entry name" value="DUF3426"/>
    <property type="match status" value="1"/>
</dbReference>
<organism evidence="4 5">
    <name type="scientific">Alcanivorax dieselolei (strain DSM 16502 / CGMCC 1.3690 / MCCC 1A00001 / B-5)</name>
    <name type="common">Alloalcanivorax dieselolei</name>
    <dbReference type="NCBI Taxonomy" id="930169"/>
    <lineage>
        <taxon>Bacteria</taxon>
        <taxon>Pseudomonadati</taxon>
        <taxon>Pseudomonadota</taxon>
        <taxon>Gammaproteobacteria</taxon>
        <taxon>Oceanospirillales</taxon>
        <taxon>Alcanivoracaceae</taxon>
        <taxon>Alloalcanivorax</taxon>
    </lineage>
</organism>
<evidence type="ECO:0000313" key="4">
    <source>
        <dbReference type="EMBL" id="AFT69296.1"/>
    </source>
</evidence>
<name>K0CCN5_ALCDB</name>
<sequence length="361" mass="39523">MTGPYKTRCPHCEAQFKISDEHLAQAKGAVRCGSCLRVFQATEHFLEGPPLVREETRPPAADWSAALPEEAPAPAVDDHAHARAEDSGQLQLSDSFLSLEKEDPVPDLDLELGNHPHEQTDESWAEALLRELESDPEPKPEPVAADAAPATPEPDRAEAEAAMDDAFDFLNGPATARSAARRERDTPPRRGPLALLGWATASLVALAVLAGQYLIFHFDTLSRDPRWRPAFAEACAVAGCTLPPRVDANRLRGTNLVVRSHPRFDNALVVDALLFNEASWPQPFPELELTFIDLQGKPVARRRFHTDEYLRGELAGAETMPIRTPVHVSLEIVDPGSKAVSYHLRLLPAAETPAARLSDAH</sequence>
<evidence type="ECO:0000256" key="1">
    <source>
        <dbReference type="SAM" id="MobiDB-lite"/>
    </source>
</evidence>
<evidence type="ECO:0000259" key="3">
    <source>
        <dbReference type="Pfam" id="PF13717"/>
    </source>
</evidence>
<evidence type="ECO:0000313" key="5">
    <source>
        <dbReference type="Proteomes" id="UP000006286"/>
    </source>
</evidence>
<dbReference type="EMBL" id="CP003466">
    <property type="protein sequence ID" value="AFT69296.1"/>
    <property type="molecule type" value="Genomic_DNA"/>
</dbReference>
<dbReference type="STRING" id="930169.B5T_01012"/>
<dbReference type="RefSeq" id="WP_014993377.1">
    <property type="nucleotide sequence ID" value="NC_018691.1"/>
</dbReference>
<feature type="domain" description="Zinc finger/thioredoxin putative" evidence="3">
    <location>
        <begin position="6"/>
        <end position="39"/>
    </location>
</feature>
<dbReference type="Pfam" id="PF13717">
    <property type="entry name" value="Zn_ribbon_4"/>
    <property type="match status" value="1"/>
</dbReference>
<keyword evidence="2" id="KW-1133">Transmembrane helix</keyword>
<dbReference type="InterPro" id="IPR021834">
    <property type="entry name" value="DUF3426"/>
</dbReference>
<feature type="region of interest" description="Disordered" evidence="1">
    <location>
        <begin position="133"/>
        <end position="153"/>
    </location>
</feature>
<accession>K0CCN5</accession>
<reference evidence="4 5" key="1">
    <citation type="journal article" date="2012" name="J. Bacteriol.">
        <title>Complete genome sequence of Alcanivorax dieselolei type strain B5.</title>
        <authorList>
            <person name="Lai Q."/>
            <person name="Li W."/>
            <person name="Shao Z."/>
        </authorList>
    </citation>
    <scope>NUCLEOTIDE SEQUENCE [LARGE SCALE GENOMIC DNA]</scope>
    <source>
        <strain evidence="5">DSM 16502 / CGMCC 1.3690 / B-5</strain>
    </source>
</reference>
<dbReference type="KEGG" id="adi:B5T_01012"/>
<gene>
    <name evidence="4" type="ordered locus">B5T_01012</name>
</gene>
<dbReference type="eggNOG" id="COG1273">
    <property type="taxonomic scope" value="Bacteria"/>
</dbReference>
<evidence type="ECO:0000256" key="2">
    <source>
        <dbReference type="SAM" id="Phobius"/>
    </source>
</evidence>
<protein>
    <submittedName>
        <fullName evidence="4">MJ0042 family finger-like domain protein</fullName>
    </submittedName>
</protein>
<keyword evidence="2" id="KW-0472">Membrane</keyword>
<dbReference type="HOGENOM" id="CLU_036053_2_0_6"/>
<dbReference type="Proteomes" id="UP000006286">
    <property type="component" value="Chromosome"/>
</dbReference>
<dbReference type="NCBIfam" id="TIGR02098">
    <property type="entry name" value="MJ0042_CXXC"/>
    <property type="match status" value="1"/>
</dbReference>
<dbReference type="AlphaFoldDB" id="K0CCN5"/>
<keyword evidence="2" id="KW-0812">Transmembrane</keyword>
<feature type="transmembrane region" description="Helical" evidence="2">
    <location>
        <begin position="193"/>
        <end position="216"/>
    </location>
</feature>
<dbReference type="InterPro" id="IPR011723">
    <property type="entry name" value="Znf/thioredoxin_put"/>
</dbReference>